<dbReference type="Proteomes" id="UP000233556">
    <property type="component" value="Unassembled WGS sequence"/>
</dbReference>
<evidence type="ECO:0000313" key="2">
    <source>
        <dbReference type="Proteomes" id="UP000233556"/>
    </source>
</evidence>
<gene>
    <name evidence="1" type="ORF">llap_10788</name>
</gene>
<name>A0A2I0TYK9_LIMLA</name>
<organism evidence="1 2">
    <name type="scientific">Limosa lapponica baueri</name>
    <dbReference type="NCBI Taxonomy" id="1758121"/>
    <lineage>
        <taxon>Eukaryota</taxon>
        <taxon>Metazoa</taxon>
        <taxon>Chordata</taxon>
        <taxon>Craniata</taxon>
        <taxon>Vertebrata</taxon>
        <taxon>Euteleostomi</taxon>
        <taxon>Archelosauria</taxon>
        <taxon>Archosauria</taxon>
        <taxon>Dinosauria</taxon>
        <taxon>Saurischia</taxon>
        <taxon>Theropoda</taxon>
        <taxon>Coelurosauria</taxon>
        <taxon>Aves</taxon>
        <taxon>Neognathae</taxon>
        <taxon>Neoaves</taxon>
        <taxon>Charadriiformes</taxon>
        <taxon>Scolopacidae</taxon>
        <taxon>Limosa</taxon>
    </lineage>
</organism>
<sequence>MDLLDQVQKRATKMIRGLEPLCYENRLRESGLFSLEKRRLWGDLVVAFQYLKEAYRVRKQGYKIPVVELEKLGLCGSNLLKIL</sequence>
<dbReference type="AlphaFoldDB" id="A0A2I0TYK9"/>
<proteinExistence type="predicted"/>
<dbReference type="EMBL" id="KZ506620">
    <property type="protein sequence ID" value="PKU38907.1"/>
    <property type="molecule type" value="Genomic_DNA"/>
</dbReference>
<keyword evidence="2" id="KW-1185">Reference proteome</keyword>
<reference evidence="2" key="1">
    <citation type="submission" date="2017-11" db="EMBL/GenBank/DDBJ databases">
        <authorList>
            <person name="Lima N.C."/>
            <person name="Parody-Merino A.M."/>
            <person name="Battley P.F."/>
            <person name="Fidler A.E."/>
            <person name="Prosdocimi F."/>
        </authorList>
    </citation>
    <scope>NUCLEOTIDE SEQUENCE [LARGE SCALE GENOMIC DNA]</scope>
</reference>
<reference evidence="2" key="2">
    <citation type="submission" date="2017-12" db="EMBL/GenBank/DDBJ databases">
        <title>Genome sequence of the Bar-tailed Godwit (Limosa lapponica baueri).</title>
        <authorList>
            <person name="Lima N.C.B."/>
            <person name="Parody-Merino A.M."/>
            <person name="Battley P.F."/>
            <person name="Fidler A.E."/>
            <person name="Prosdocimi F."/>
        </authorList>
    </citation>
    <scope>NUCLEOTIDE SEQUENCE [LARGE SCALE GENOMIC DNA]</scope>
</reference>
<protein>
    <submittedName>
        <fullName evidence="1">Uncharacterized protein</fullName>
    </submittedName>
</protein>
<dbReference type="OrthoDB" id="10432178at2759"/>
<accession>A0A2I0TYK9</accession>
<evidence type="ECO:0000313" key="1">
    <source>
        <dbReference type="EMBL" id="PKU38907.1"/>
    </source>
</evidence>